<organism evidence="1 2">
    <name type="scientific">Christiangramia fulva</name>
    <dbReference type="NCBI Taxonomy" id="2126553"/>
    <lineage>
        <taxon>Bacteria</taxon>
        <taxon>Pseudomonadati</taxon>
        <taxon>Bacteroidota</taxon>
        <taxon>Flavobacteriia</taxon>
        <taxon>Flavobacteriales</taxon>
        <taxon>Flavobacteriaceae</taxon>
        <taxon>Christiangramia</taxon>
    </lineage>
</organism>
<accession>A0A2R3Z3C1</accession>
<dbReference type="Pfam" id="PF11697">
    <property type="entry name" value="DUF3293"/>
    <property type="match status" value="1"/>
</dbReference>
<dbReference type="OrthoDB" id="5509642at2"/>
<proteinExistence type="predicted"/>
<gene>
    <name evidence="1" type="ORF">C7S20_05500</name>
</gene>
<keyword evidence="2" id="KW-1185">Reference proteome</keyword>
<reference evidence="2" key="1">
    <citation type="submission" date="2018-03" db="EMBL/GenBank/DDBJ databases">
        <title>Gramella fulva sp. nov., isolated from a dry surface of tidal flat.</title>
        <authorList>
            <person name="Hwang S.H."/>
            <person name="Hwang W.M."/>
            <person name="Kang K."/>
            <person name="Ahn T.-Y."/>
        </authorList>
    </citation>
    <scope>NUCLEOTIDE SEQUENCE [LARGE SCALE GENOMIC DNA]</scope>
    <source>
        <strain evidence="2">SH35</strain>
    </source>
</reference>
<sequence length="133" mass="15314">MKQELINAYYHTSYNIFEPPISIKIGQQNPQLDILLKNHHQSCWAYVTAYNPFSELLPDEENEERHCLLKDKLNEYPFLEGEGVGLDPSWNPEKSLLILGISETDAVKLGEYFQQNAIVVGRRKGQARLVLLK</sequence>
<dbReference type="KEGG" id="grs:C7S20_05500"/>
<dbReference type="AlphaFoldDB" id="A0A2R3Z3C1"/>
<protein>
    <submittedName>
        <fullName evidence="1">DUF3293 domain-containing protein</fullName>
    </submittedName>
</protein>
<dbReference type="RefSeq" id="WP_107011541.1">
    <property type="nucleotide sequence ID" value="NZ_CP028136.1"/>
</dbReference>
<dbReference type="InterPro" id="IPR021710">
    <property type="entry name" value="DUF3293"/>
</dbReference>
<dbReference type="EMBL" id="CP028136">
    <property type="protein sequence ID" value="AVR44763.1"/>
    <property type="molecule type" value="Genomic_DNA"/>
</dbReference>
<evidence type="ECO:0000313" key="1">
    <source>
        <dbReference type="EMBL" id="AVR44763.1"/>
    </source>
</evidence>
<name>A0A2R3Z3C1_9FLAO</name>
<evidence type="ECO:0000313" key="2">
    <source>
        <dbReference type="Proteomes" id="UP000241507"/>
    </source>
</evidence>
<dbReference type="Proteomes" id="UP000241507">
    <property type="component" value="Chromosome"/>
</dbReference>